<keyword evidence="3 7" id="KW-0081">Bacteriolytic enzyme</keyword>
<dbReference type="PANTHER" id="PTHR38107">
    <property type="match status" value="1"/>
</dbReference>
<evidence type="ECO:0000256" key="1">
    <source>
        <dbReference type="ARBA" id="ARBA00000632"/>
    </source>
</evidence>
<sequence>MKISSKGLELIKSEESFMSRPYLCPAKKPTIGYGSTFYPDGTKVTLKDKAITENEAVKLLENLIEKEFDINPLIKVKLTQNQFDALTSFVYNIGMPNFKTSTLLKKLNKGDFKAVIEEFPKWINSNGKKSNGLKNRRVKEQSLFLSDQQ</sequence>
<accession>A0A837JCE5</accession>
<evidence type="ECO:0000256" key="2">
    <source>
        <dbReference type="ARBA" id="ARBA00022529"/>
    </source>
</evidence>
<dbReference type="HAMAP" id="MF_04110">
    <property type="entry name" value="ENDOLYSIN_T4"/>
    <property type="match status" value="1"/>
</dbReference>
<dbReference type="Gene3D" id="1.10.530.40">
    <property type="match status" value="1"/>
</dbReference>
<dbReference type="InterPro" id="IPR051018">
    <property type="entry name" value="Bacteriophage_GH24"/>
</dbReference>
<dbReference type="AlphaFoldDB" id="A0A837JCE5"/>
<dbReference type="GO" id="GO:0003796">
    <property type="term" value="F:lysozyme activity"/>
    <property type="evidence" value="ECO:0007669"/>
    <property type="project" value="UniProtKB-EC"/>
</dbReference>
<dbReference type="RefSeq" id="WP_046994684.1">
    <property type="nucleotide sequence ID" value="NZ_JAIT01000029.1"/>
</dbReference>
<dbReference type="InterPro" id="IPR034690">
    <property type="entry name" value="Endolysin_T4_type"/>
</dbReference>
<evidence type="ECO:0000313" key="9">
    <source>
        <dbReference type="Proteomes" id="UP000035462"/>
    </source>
</evidence>
<reference evidence="8 9" key="1">
    <citation type="submission" date="2014-01" db="EMBL/GenBank/DDBJ databases">
        <title>Development of a Comparative Genomic Fingerprinting Assay for High Resolution Genotyping of Arcobacter butzleri.</title>
        <authorList>
            <person name="Webb A.L."/>
            <person name="Inglis G.D."/>
            <person name="Kruczkiewicz P."/>
            <person name="Selinger L.B."/>
            <person name="Taboada E.N."/>
        </authorList>
    </citation>
    <scope>NUCLEOTIDE SEQUENCE [LARGE SCALE GENOMIC DNA]</scope>
    <source>
        <strain evidence="8 9">L352</strain>
    </source>
</reference>
<dbReference type="GO" id="GO:0042742">
    <property type="term" value="P:defense response to bacterium"/>
    <property type="evidence" value="ECO:0007669"/>
    <property type="project" value="UniProtKB-KW"/>
</dbReference>
<organism evidence="8 9">
    <name type="scientific">Aliarcobacter butzleri L352</name>
    <dbReference type="NCBI Taxonomy" id="1447260"/>
    <lineage>
        <taxon>Bacteria</taxon>
        <taxon>Pseudomonadati</taxon>
        <taxon>Campylobacterota</taxon>
        <taxon>Epsilonproteobacteria</taxon>
        <taxon>Campylobacterales</taxon>
        <taxon>Arcobacteraceae</taxon>
        <taxon>Aliarcobacter</taxon>
    </lineage>
</organism>
<evidence type="ECO:0000256" key="4">
    <source>
        <dbReference type="ARBA" id="ARBA00022801"/>
    </source>
</evidence>
<dbReference type="GO" id="GO:0009253">
    <property type="term" value="P:peptidoglycan catabolic process"/>
    <property type="evidence" value="ECO:0007669"/>
    <property type="project" value="InterPro"/>
</dbReference>
<dbReference type="EMBL" id="JAIT01000029">
    <property type="protein sequence ID" value="KLE05537.1"/>
    <property type="molecule type" value="Genomic_DNA"/>
</dbReference>
<keyword evidence="5" id="KW-1035">Host cytoplasm</keyword>
<protein>
    <recommendedName>
        <fullName evidence="7">Lysozyme</fullName>
        <ecNumber evidence="7">3.2.1.17</ecNumber>
    </recommendedName>
</protein>
<dbReference type="InterPro" id="IPR033907">
    <property type="entry name" value="Endolysin_autolysin"/>
</dbReference>
<dbReference type="InterPro" id="IPR023346">
    <property type="entry name" value="Lysozyme-like_dom_sf"/>
</dbReference>
<keyword evidence="4 7" id="KW-0378">Hydrolase</keyword>
<dbReference type="PANTHER" id="PTHR38107:SF3">
    <property type="entry name" value="LYSOZYME RRRD-RELATED"/>
    <property type="match status" value="1"/>
</dbReference>
<evidence type="ECO:0000256" key="6">
    <source>
        <dbReference type="ARBA" id="ARBA00023295"/>
    </source>
</evidence>
<dbReference type="GO" id="GO:0016998">
    <property type="term" value="P:cell wall macromolecule catabolic process"/>
    <property type="evidence" value="ECO:0007669"/>
    <property type="project" value="InterPro"/>
</dbReference>
<name>A0A837JCE5_9BACT</name>
<evidence type="ECO:0000313" key="8">
    <source>
        <dbReference type="EMBL" id="KLE05537.1"/>
    </source>
</evidence>
<dbReference type="CDD" id="cd00737">
    <property type="entry name" value="lyz_endolysin_autolysin"/>
    <property type="match status" value="1"/>
</dbReference>
<evidence type="ECO:0000256" key="3">
    <source>
        <dbReference type="ARBA" id="ARBA00022638"/>
    </source>
</evidence>
<dbReference type="InterPro" id="IPR023347">
    <property type="entry name" value="Lysozyme_dom_sf"/>
</dbReference>
<dbReference type="Proteomes" id="UP000035462">
    <property type="component" value="Unassembled WGS sequence"/>
</dbReference>
<evidence type="ECO:0000256" key="7">
    <source>
        <dbReference type="RuleBase" id="RU003788"/>
    </source>
</evidence>
<dbReference type="GO" id="GO:0031640">
    <property type="term" value="P:killing of cells of another organism"/>
    <property type="evidence" value="ECO:0007669"/>
    <property type="project" value="UniProtKB-KW"/>
</dbReference>
<dbReference type="InterPro" id="IPR002196">
    <property type="entry name" value="Glyco_hydro_24"/>
</dbReference>
<evidence type="ECO:0000256" key="5">
    <source>
        <dbReference type="ARBA" id="ARBA00023200"/>
    </source>
</evidence>
<comment type="caution">
    <text evidence="8">The sequence shown here is derived from an EMBL/GenBank/DDBJ whole genome shotgun (WGS) entry which is preliminary data.</text>
</comment>
<comment type="similarity">
    <text evidence="7">Belongs to the glycosyl hydrolase 24 family.</text>
</comment>
<keyword evidence="2 7" id="KW-0929">Antimicrobial</keyword>
<comment type="catalytic activity">
    <reaction evidence="1 7">
        <text>Hydrolysis of (1-&gt;4)-beta-linkages between N-acetylmuramic acid and N-acetyl-D-glucosamine residues in a peptidoglycan and between N-acetyl-D-glucosamine residues in chitodextrins.</text>
        <dbReference type="EC" id="3.2.1.17"/>
    </reaction>
</comment>
<proteinExistence type="inferred from homology"/>
<dbReference type="Pfam" id="PF00959">
    <property type="entry name" value="Phage_lysozyme"/>
    <property type="match status" value="1"/>
</dbReference>
<dbReference type="SUPFAM" id="SSF53955">
    <property type="entry name" value="Lysozyme-like"/>
    <property type="match status" value="1"/>
</dbReference>
<gene>
    <name evidence="8" type="ORF">AF77_04450</name>
</gene>
<keyword evidence="6 7" id="KW-0326">Glycosidase</keyword>
<dbReference type="EC" id="3.2.1.17" evidence="7"/>